<proteinExistence type="predicted"/>
<protein>
    <submittedName>
        <fullName evidence="1">Uncharacterized protein</fullName>
    </submittedName>
</protein>
<name>A0A8S9Q024_BRACR</name>
<evidence type="ECO:0000313" key="1">
    <source>
        <dbReference type="EMBL" id="KAF3535989.1"/>
    </source>
</evidence>
<dbReference type="Proteomes" id="UP000712600">
    <property type="component" value="Unassembled WGS sequence"/>
</dbReference>
<sequence>MSIDIELVSSVDVLRNRLLGSVFFSYMPLIVGRCSCYSLARFSCYSVALFSCYSVDRCCYSTVVSVAAASDTVAAASDTVAAASETVATTCSKNKSFSLTLEI</sequence>
<evidence type="ECO:0000313" key="2">
    <source>
        <dbReference type="Proteomes" id="UP000712600"/>
    </source>
</evidence>
<dbReference type="EMBL" id="QGKX02001290">
    <property type="protein sequence ID" value="KAF3535989.1"/>
    <property type="molecule type" value="Genomic_DNA"/>
</dbReference>
<comment type="caution">
    <text evidence="1">The sequence shown here is derived from an EMBL/GenBank/DDBJ whole genome shotgun (WGS) entry which is preliminary data.</text>
</comment>
<reference evidence="1" key="1">
    <citation type="submission" date="2019-12" db="EMBL/GenBank/DDBJ databases">
        <title>Genome sequencing and annotation of Brassica cretica.</title>
        <authorList>
            <person name="Studholme D.J."/>
            <person name="Sarris P."/>
        </authorList>
    </citation>
    <scope>NUCLEOTIDE SEQUENCE</scope>
    <source>
        <strain evidence="1">PFS-109/04</strain>
        <tissue evidence="1">Leaf</tissue>
    </source>
</reference>
<dbReference type="AlphaFoldDB" id="A0A8S9Q024"/>
<organism evidence="1 2">
    <name type="scientific">Brassica cretica</name>
    <name type="common">Mustard</name>
    <dbReference type="NCBI Taxonomy" id="69181"/>
    <lineage>
        <taxon>Eukaryota</taxon>
        <taxon>Viridiplantae</taxon>
        <taxon>Streptophyta</taxon>
        <taxon>Embryophyta</taxon>
        <taxon>Tracheophyta</taxon>
        <taxon>Spermatophyta</taxon>
        <taxon>Magnoliopsida</taxon>
        <taxon>eudicotyledons</taxon>
        <taxon>Gunneridae</taxon>
        <taxon>Pentapetalae</taxon>
        <taxon>rosids</taxon>
        <taxon>malvids</taxon>
        <taxon>Brassicales</taxon>
        <taxon>Brassicaceae</taxon>
        <taxon>Brassiceae</taxon>
        <taxon>Brassica</taxon>
    </lineage>
</organism>
<gene>
    <name evidence="1" type="ORF">F2Q69_00020070</name>
</gene>
<accession>A0A8S9Q024</accession>